<dbReference type="AlphaFoldDB" id="A0A411HNL1"/>
<evidence type="ECO:0000313" key="1">
    <source>
        <dbReference type="EMBL" id="QBB72046.1"/>
    </source>
</evidence>
<dbReference type="EMBL" id="CP035704">
    <property type="protein sequence ID" value="QBB72046.1"/>
    <property type="molecule type" value="Genomic_DNA"/>
</dbReference>
<dbReference type="OrthoDB" id="9857218at2"/>
<keyword evidence="2" id="KW-1185">Reference proteome</keyword>
<protein>
    <submittedName>
        <fullName evidence="1">Uncharacterized protein</fullName>
    </submittedName>
</protein>
<organism evidence="1 2">
    <name type="scientific">Pseudolysobacter antarcticus</name>
    <dbReference type="NCBI Taxonomy" id="2511995"/>
    <lineage>
        <taxon>Bacteria</taxon>
        <taxon>Pseudomonadati</taxon>
        <taxon>Pseudomonadota</taxon>
        <taxon>Gammaproteobacteria</taxon>
        <taxon>Lysobacterales</taxon>
        <taxon>Rhodanobacteraceae</taxon>
        <taxon>Pseudolysobacter</taxon>
    </lineage>
</organism>
<gene>
    <name evidence="1" type="ORF">ELE36_17670</name>
</gene>
<dbReference type="KEGG" id="xbc:ELE36_17670"/>
<dbReference type="Proteomes" id="UP000291562">
    <property type="component" value="Chromosome"/>
</dbReference>
<proteinExistence type="predicted"/>
<sequence length="118" mass="13130">MLGDAIALTLRSEPSARAELFARLIIEIETYMACHPEERPWTCRVFTGTDGSQIFRGGVGHSLVIDPAGRLWRGRSYEDFQTTYAEIAACYEIATLTPLYAKMRECLTRPDAPNASAT</sequence>
<name>A0A411HNL1_9GAMM</name>
<accession>A0A411HNL1</accession>
<reference evidence="1 2" key="1">
    <citation type="submission" date="2019-01" db="EMBL/GenBank/DDBJ databases">
        <title>Pseudolysobacter antarctica gen. nov., sp. nov., isolated from Fildes Peninsula, Antarctica.</title>
        <authorList>
            <person name="Wei Z."/>
            <person name="Peng F."/>
        </authorList>
    </citation>
    <scope>NUCLEOTIDE SEQUENCE [LARGE SCALE GENOMIC DNA]</scope>
    <source>
        <strain evidence="1 2">AQ6-296</strain>
    </source>
</reference>
<evidence type="ECO:0000313" key="2">
    <source>
        <dbReference type="Proteomes" id="UP000291562"/>
    </source>
</evidence>
<dbReference type="RefSeq" id="WP_129835638.1">
    <property type="nucleotide sequence ID" value="NZ_CP035704.1"/>
</dbReference>